<dbReference type="AlphaFoldDB" id="A0AAV4V584"/>
<reference evidence="1 2" key="1">
    <citation type="submission" date="2021-06" db="EMBL/GenBank/DDBJ databases">
        <title>Caerostris extrusa draft genome.</title>
        <authorList>
            <person name="Kono N."/>
            <person name="Arakawa K."/>
        </authorList>
    </citation>
    <scope>NUCLEOTIDE SEQUENCE [LARGE SCALE GENOMIC DNA]</scope>
</reference>
<protein>
    <submittedName>
        <fullName evidence="1">Uncharacterized protein</fullName>
    </submittedName>
</protein>
<accession>A0AAV4V584</accession>
<organism evidence="1 2">
    <name type="scientific">Caerostris extrusa</name>
    <name type="common">Bark spider</name>
    <name type="synonym">Caerostris bankana</name>
    <dbReference type="NCBI Taxonomy" id="172846"/>
    <lineage>
        <taxon>Eukaryota</taxon>
        <taxon>Metazoa</taxon>
        <taxon>Ecdysozoa</taxon>
        <taxon>Arthropoda</taxon>
        <taxon>Chelicerata</taxon>
        <taxon>Arachnida</taxon>
        <taxon>Araneae</taxon>
        <taxon>Araneomorphae</taxon>
        <taxon>Entelegynae</taxon>
        <taxon>Araneoidea</taxon>
        <taxon>Araneidae</taxon>
        <taxon>Caerostris</taxon>
    </lineage>
</organism>
<sequence>MAITIFLHYSEAMKRARSLPKSLSYYKDAFQWLNGAAHFTQKPNLPLILSRKPRCLIKALETNLRWNVLMHHVMVRWIKAGDEHFQSAS</sequence>
<name>A0AAV4V584_CAEEX</name>
<dbReference type="EMBL" id="BPLR01013958">
    <property type="protein sequence ID" value="GIY65099.1"/>
    <property type="molecule type" value="Genomic_DNA"/>
</dbReference>
<keyword evidence="2" id="KW-1185">Reference proteome</keyword>
<evidence type="ECO:0000313" key="2">
    <source>
        <dbReference type="Proteomes" id="UP001054945"/>
    </source>
</evidence>
<proteinExistence type="predicted"/>
<gene>
    <name evidence="1" type="ORF">CEXT_473511</name>
</gene>
<dbReference type="Proteomes" id="UP001054945">
    <property type="component" value="Unassembled WGS sequence"/>
</dbReference>
<comment type="caution">
    <text evidence="1">The sequence shown here is derived from an EMBL/GenBank/DDBJ whole genome shotgun (WGS) entry which is preliminary data.</text>
</comment>
<evidence type="ECO:0000313" key="1">
    <source>
        <dbReference type="EMBL" id="GIY65099.1"/>
    </source>
</evidence>